<dbReference type="InterPro" id="IPR008962">
    <property type="entry name" value="PapD-like_sf"/>
</dbReference>
<proteinExistence type="predicted"/>
<dbReference type="PANTHER" id="PTHR22947:SF12">
    <property type="entry name" value="MAJOR SPERM PROTEIN"/>
    <property type="match status" value="1"/>
</dbReference>
<evidence type="ECO:0000256" key="2">
    <source>
        <dbReference type="SAM" id="MobiDB-lite"/>
    </source>
</evidence>
<feature type="transmembrane region" description="Helical" evidence="3">
    <location>
        <begin position="6"/>
        <end position="27"/>
    </location>
</feature>
<dbReference type="InterPro" id="IPR000535">
    <property type="entry name" value="MSP_dom"/>
</dbReference>
<feature type="domain" description="MSP" evidence="4">
    <location>
        <begin position="130"/>
        <end position="239"/>
    </location>
</feature>
<name>A0A0B2W0N8_TOXCA</name>
<dbReference type="Gene3D" id="2.60.40.10">
    <property type="entry name" value="Immunoglobulins"/>
    <property type="match status" value="1"/>
</dbReference>
<accession>A0A0B2W0N8</accession>
<dbReference type="AlphaFoldDB" id="A0A0B2W0N8"/>
<evidence type="ECO:0000313" key="7">
    <source>
        <dbReference type="Proteomes" id="UP000031036"/>
    </source>
</evidence>
<dbReference type="Proteomes" id="UP000031036">
    <property type="component" value="Unassembled WGS sequence"/>
</dbReference>
<dbReference type="STRING" id="6265.A0A0B2W0N8"/>
<keyword evidence="3" id="KW-1133">Transmembrane helix</keyword>
<dbReference type="OrthoDB" id="5811223at2759"/>
<gene>
    <name evidence="5" type="ORF">Tcan_08368</name>
    <name evidence="6" type="ORF">TCNE_LOCUS8975</name>
</gene>
<protein>
    <recommendedName>
        <fullName evidence="1">Major sperm protein</fullName>
    </recommendedName>
</protein>
<dbReference type="Pfam" id="PF00635">
    <property type="entry name" value="Motile_Sperm"/>
    <property type="match status" value="1"/>
</dbReference>
<comment type="function">
    <text evidence="1">Central component in molecular interactions underlying sperm crawling. Forms an extensive filament system that extends from sperm villipoda, along the leading edge of the pseudopod.</text>
</comment>
<sequence>MIELCPNLVLLIALHMVMLYTVCMMCASEKRPQMKAASASKQGSKSGKMSASKHSSKSAKQSARKSAKSKKGERSSKSTSASKSERSLRSSKSGKTTQSKKSSKAKDAQQSSRSARIAKASKCVPAARPILAVEPEDLRWTKEGGAQLIHVSNLTNERHAVKVKCSDNYLYSVNPVYAIVEPGGKIDVEVMRNNGDLKLDEMVFVTTKANMEDQQAKALFAHSSGNPAAIVPLLSAAAS</sequence>
<feature type="compositionally biased region" description="Basic residues" evidence="2">
    <location>
        <begin position="54"/>
        <end position="69"/>
    </location>
</feature>
<feature type="compositionally biased region" description="Low complexity" evidence="2">
    <location>
        <begin position="108"/>
        <end position="120"/>
    </location>
</feature>
<dbReference type="InterPro" id="IPR013783">
    <property type="entry name" value="Ig-like_fold"/>
</dbReference>
<evidence type="ECO:0000259" key="4">
    <source>
        <dbReference type="PROSITE" id="PS50202"/>
    </source>
</evidence>
<evidence type="ECO:0000313" key="6">
    <source>
        <dbReference type="EMBL" id="VDM40296.1"/>
    </source>
</evidence>
<keyword evidence="3" id="KW-0812">Transmembrane</keyword>
<keyword evidence="7" id="KW-1185">Reference proteome</keyword>
<dbReference type="SUPFAM" id="SSF49354">
    <property type="entry name" value="PapD-like"/>
    <property type="match status" value="1"/>
</dbReference>
<dbReference type="PROSITE" id="PS50202">
    <property type="entry name" value="MSP"/>
    <property type="match status" value="1"/>
</dbReference>
<dbReference type="InterPro" id="IPR051774">
    <property type="entry name" value="Sperm-specific_class_P"/>
</dbReference>
<organism evidence="5 7">
    <name type="scientific">Toxocara canis</name>
    <name type="common">Canine roundworm</name>
    <dbReference type="NCBI Taxonomy" id="6265"/>
    <lineage>
        <taxon>Eukaryota</taxon>
        <taxon>Metazoa</taxon>
        <taxon>Ecdysozoa</taxon>
        <taxon>Nematoda</taxon>
        <taxon>Chromadorea</taxon>
        <taxon>Rhabditida</taxon>
        <taxon>Spirurina</taxon>
        <taxon>Ascaridomorpha</taxon>
        <taxon>Ascaridoidea</taxon>
        <taxon>Toxocaridae</taxon>
        <taxon>Toxocara</taxon>
    </lineage>
</organism>
<keyword evidence="1" id="KW-0963">Cytoplasm</keyword>
<feature type="region of interest" description="Disordered" evidence="2">
    <location>
        <begin position="36"/>
        <end position="120"/>
    </location>
</feature>
<dbReference type="EMBL" id="UYWY01020043">
    <property type="protein sequence ID" value="VDM40296.1"/>
    <property type="molecule type" value="Genomic_DNA"/>
</dbReference>
<reference evidence="5 7" key="1">
    <citation type="submission" date="2014-11" db="EMBL/GenBank/DDBJ databases">
        <title>Genetic blueprint of the zoonotic pathogen Toxocara canis.</title>
        <authorList>
            <person name="Zhu X.-Q."/>
            <person name="Korhonen P.K."/>
            <person name="Cai H."/>
            <person name="Young N.D."/>
            <person name="Nejsum P."/>
            <person name="von Samson-Himmelstjerna G."/>
            <person name="Boag P.R."/>
            <person name="Tan P."/>
            <person name="Li Q."/>
            <person name="Min J."/>
            <person name="Yang Y."/>
            <person name="Wang X."/>
            <person name="Fang X."/>
            <person name="Hall R.S."/>
            <person name="Hofmann A."/>
            <person name="Sternberg P.W."/>
            <person name="Jex A.R."/>
            <person name="Gasser R.B."/>
        </authorList>
    </citation>
    <scope>NUCLEOTIDE SEQUENCE [LARGE SCALE GENOMIC DNA]</scope>
    <source>
        <strain evidence="5">PN_DK_2014</strain>
    </source>
</reference>
<feature type="compositionally biased region" description="Low complexity" evidence="2">
    <location>
        <begin position="90"/>
        <end position="100"/>
    </location>
</feature>
<keyword evidence="1" id="KW-0206">Cytoskeleton</keyword>
<evidence type="ECO:0000256" key="1">
    <source>
        <dbReference type="RuleBase" id="RU003425"/>
    </source>
</evidence>
<dbReference type="PANTHER" id="PTHR22947">
    <property type="entry name" value="MAJOR SPERM PROTEIN"/>
    <property type="match status" value="1"/>
</dbReference>
<keyword evidence="3" id="KW-0472">Membrane</keyword>
<evidence type="ECO:0000313" key="5">
    <source>
        <dbReference type="EMBL" id="KHN87187.1"/>
    </source>
</evidence>
<reference evidence="6" key="2">
    <citation type="submission" date="2018-11" db="EMBL/GenBank/DDBJ databases">
        <authorList>
            <consortium name="Pathogen Informatics"/>
        </authorList>
    </citation>
    <scope>NUCLEOTIDE SEQUENCE [LARGE SCALE GENOMIC DNA]</scope>
</reference>
<evidence type="ECO:0000256" key="3">
    <source>
        <dbReference type="SAM" id="Phobius"/>
    </source>
</evidence>
<feature type="compositionally biased region" description="Low complexity" evidence="2">
    <location>
        <begin position="36"/>
        <end position="53"/>
    </location>
</feature>
<dbReference type="EMBL" id="JPKZ01000448">
    <property type="protein sequence ID" value="KHN87187.1"/>
    <property type="molecule type" value="Genomic_DNA"/>
</dbReference>